<comment type="caution">
    <text evidence="1">The sequence shown here is derived from an EMBL/GenBank/DDBJ whole genome shotgun (WGS) entry which is preliminary data.</text>
</comment>
<organism evidence="1 2">
    <name type="scientific">Dallia pectoralis</name>
    <name type="common">Alaska blackfish</name>
    <dbReference type="NCBI Taxonomy" id="75939"/>
    <lineage>
        <taxon>Eukaryota</taxon>
        <taxon>Metazoa</taxon>
        <taxon>Chordata</taxon>
        <taxon>Craniata</taxon>
        <taxon>Vertebrata</taxon>
        <taxon>Euteleostomi</taxon>
        <taxon>Actinopterygii</taxon>
        <taxon>Neopterygii</taxon>
        <taxon>Teleostei</taxon>
        <taxon>Protacanthopterygii</taxon>
        <taxon>Esociformes</taxon>
        <taxon>Umbridae</taxon>
        <taxon>Dallia</taxon>
    </lineage>
</organism>
<proteinExistence type="predicted"/>
<name>A0ACC2HLJ5_DALPE</name>
<sequence length="169" mass="18833">MVSCHKVENINSAQQKLPSREVTHEEEKWIIVNFILGDISRQAGCSGNDSFANIPIRSVKRAPSTSHHLILITAGGLPQLLPRLLARFQARLSPCTDEPGALQLWFHPVQTGAVSPPALLIKVLGWIHPETVRYRSVLYIPRSAPPPVCLLPWQQARNDLIKQQLMATL</sequence>
<dbReference type="EMBL" id="CM055728">
    <property type="protein sequence ID" value="KAJ8016758.1"/>
    <property type="molecule type" value="Genomic_DNA"/>
</dbReference>
<keyword evidence="2" id="KW-1185">Reference proteome</keyword>
<evidence type="ECO:0000313" key="1">
    <source>
        <dbReference type="EMBL" id="KAJ8016758.1"/>
    </source>
</evidence>
<evidence type="ECO:0000313" key="2">
    <source>
        <dbReference type="Proteomes" id="UP001157502"/>
    </source>
</evidence>
<protein>
    <submittedName>
        <fullName evidence="1">Uncharacterized protein</fullName>
    </submittedName>
</protein>
<gene>
    <name evidence="1" type="ORF">DPEC_G00010690</name>
</gene>
<reference evidence="1" key="1">
    <citation type="submission" date="2021-05" db="EMBL/GenBank/DDBJ databases">
        <authorList>
            <person name="Pan Q."/>
            <person name="Jouanno E."/>
            <person name="Zahm M."/>
            <person name="Klopp C."/>
            <person name="Cabau C."/>
            <person name="Louis A."/>
            <person name="Berthelot C."/>
            <person name="Parey E."/>
            <person name="Roest Crollius H."/>
            <person name="Montfort J."/>
            <person name="Robinson-Rechavi M."/>
            <person name="Bouchez O."/>
            <person name="Lampietro C."/>
            <person name="Lopez Roques C."/>
            <person name="Donnadieu C."/>
            <person name="Postlethwait J."/>
            <person name="Bobe J."/>
            <person name="Dillon D."/>
            <person name="Chandos A."/>
            <person name="von Hippel F."/>
            <person name="Guiguen Y."/>
        </authorList>
    </citation>
    <scope>NUCLEOTIDE SEQUENCE</scope>
    <source>
        <strain evidence="1">YG-Jan2019</strain>
    </source>
</reference>
<accession>A0ACC2HLJ5</accession>
<dbReference type="Proteomes" id="UP001157502">
    <property type="component" value="Chromosome 1"/>
</dbReference>